<evidence type="ECO:0000313" key="3">
    <source>
        <dbReference type="EMBL" id="TFY83543.1"/>
    </source>
</evidence>
<feature type="compositionally biased region" description="Low complexity" evidence="1">
    <location>
        <begin position="84"/>
        <end position="93"/>
    </location>
</feature>
<feature type="signal peptide" evidence="2">
    <location>
        <begin position="1"/>
        <end position="29"/>
    </location>
</feature>
<dbReference type="EMBL" id="SFCI01000022">
    <property type="protein sequence ID" value="TFY83543.1"/>
    <property type="molecule type" value="Genomic_DNA"/>
</dbReference>
<keyword evidence="2" id="KW-0732">Signal</keyword>
<evidence type="ECO:0000313" key="4">
    <source>
        <dbReference type="Proteomes" id="UP000298061"/>
    </source>
</evidence>
<feature type="compositionally biased region" description="Polar residues" evidence="1">
    <location>
        <begin position="238"/>
        <end position="253"/>
    </location>
</feature>
<feature type="chain" id="PRO_5021186532" evidence="2">
    <location>
        <begin position="30"/>
        <end position="376"/>
    </location>
</feature>
<feature type="region of interest" description="Disordered" evidence="1">
    <location>
        <begin position="84"/>
        <end position="126"/>
    </location>
</feature>
<evidence type="ECO:0000256" key="1">
    <source>
        <dbReference type="SAM" id="MobiDB-lite"/>
    </source>
</evidence>
<dbReference type="STRING" id="135208.A0A4Z0AB36"/>
<dbReference type="Proteomes" id="UP000298061">
    <property type="component" value="Unassembled WGS sequence"/>
</dbReference>
<reference evidence="3 4" key="1">
    <citation type="submission" date="2019-02" db="EMBL/GenBank/DDBJ databases">
        <title>Genome sequencing of the rare red list fungi Hericium alpestre (H. flagellum).</title>
        <authorList>
            <person name="Buettner E."/>
            <person name="Kellner H."/>
        </authorList>
    </citation>
    <scope>NUCLEOTIDE SEQUENCE [LARGE SCALE GENOMIC DNA]</scope>
    <source>
        <strain evidence="3 4">DSM 108284</strain>
    </source>
</reference>
<feature type="compositionally biased region" description="Low complexity" evidence="1">
    <location>
        <begin position="109"/>
        <end position="119"/>
    </location>
</feature>
<gene>
    <name evidence="3" type="ORF">EWM64_g455</name>
</gene>
<proteinExistence type="predicted"/>
<keyword evidence="4" id="KW-1185">Reference proteome</keyword>
<organism evidence="3 4">
    <name type="scientific">Hericium alpestre</name>
    <dbReference type="NCBI Taxonomy" id="135208"/>
    <lineage>
        <taxon>Eukaryota</taxon>
        <taxon>Fungi</taxon>
        <taxon>Dikarya</taxon>
        <taxon>Basidiomycota</taxon>
        <taxon>Agaricomycotina</taxon>
        <taxon>Agaricomycetes</taxon>
        <taxon>Russulales</taxon>
        <taxon>Hericiaceae</taxon>
        <taxon>Hericium</taxon>
    </lineage>
</organism>
<evidence type="ECO:0000256" key="2">
    <source>
        <dbReference type="SAM" id="SignalP"/>
    </source>
</evidence>
<dbReference type="OrthoDB" id="3269666at2759"/>
<protein>
    <submittedName>
        <fullName evidence="3">Uncharacterized protein</fullName>
    </submittedName>
</protein>
<dbReference type="AlphaFoldDB" id="A0A4Z0AB36"/>
<accession>A0A4Z0AB36</accession>
<feature type="region of interest" description="Disordered" evidence="1">
    <location>
        <begin position="300"/>
        <end position="376"/>
    </location>
</feature>
<name>A0A4Z0AB36_9AGAM</name>
<comment type="caution">
    <text evidence="3">The sequence shown here is derived from an EMBL/GenBank/DDBJ whole genome shotgun (WGS) entry which is preliminary data.</text>
</comment>
<sequence length="376" mass="39058">MSTLFGYSIARFSVEALLWLVLFNAKLCAVVPSSDVTVEPWVERYKGCRLHDSFQYQLARLLIIDHAFSTNIIMSQAPYQTTAARTEAETSTAPLADQVHQRAEQTQDAAKAAASIAKSEGPHTAAEPAKLTTTAANAESNAPNNSAAQQVHATAEYTKGVAQHAASTAHTMGPRVTGKTSDAFIQLEAQASQVTDAAVAEGQRNAQSATEAGANYLEQAKSLASSAIATAQSYLPTSVTGQNASPATSTQKGGPSIQEHASSTLQSAQQAAQQYASSAQQYASSAQQAAQPHIETARASLQSGFEQAKESAQEYLGSATGKAHGPSGGIPPTSAPLESGPHIIGTPYPPTTTTSGSDASAKSPTARSVAENEQKK</sequence>
<feature type="region of interest" description="Disordered" evidence="1">
    <location>
        <begin position="238"/>
        <end position="265"/>
    </location>
</feature>
<feature type="compositionally biased region" description="Polar residues" evidence="1">
    <location>
        <begin position="355"/>
        <end position="366"/>
    </location>
</feature>